<dbReference type="CDD" id="cd12181">
    <property type="entry name" value="ceo_syn"/>
    <property type="match status" value="1"/>
</dbReference>
<dbReference type="SMART" id="SM01003">
    <property type="entry name" value="AlaDh_PNT_N"/>
    <property type="match status" value="1"/>
</dbReference>
<dbReference type="STRING" id="865938.Weevi_0958"/>
<dbReference type="KEGG" id="wvi:Weevi_0958"/>
<keyword evidence="5" id="KW-1185">Reference proteome</keyword>
<evidence type="ECO:0000259" key="3">
    <source>
        <dbReference type="SMART" id="SM01003"/>
    </source>
</evidence>
<protein>
    <submittedName>
        <fullName evidence="4">N(5)-(Carboxyethyl)ornithine synthase</fullName>
        <ecNumber evidence="4">1.5.1.24</ecNumber>
    </submittedName>
</protein>
<reference evidence="5" key="2">
    <citation type="journal article" date="2011" name="Stand. Genomic Sci.">
        <title>Complete genome sequence of Weeksella virosa type strain (9751T).</title>
        <authorList>
            <person name="Lang E."/>
            <person name="Teshima H."/>
            <person name="Lucas S."/>
            <person name="Lapidus A."/>
            <person name="Hammon N."/>
            <person name="Deshpande S."/>
            <person name="Nolan M."/>
            <person name="Cheng J."/>
            <person name="Pitluck S."/>
            <person name="Liolios K."/>
            <person name="Pagani I."/>
            <person name="Mikhailova N."/>
            <person name="Ivanova N."/>
            <person name="Mavromatis K."/>
            <person name="Pati A."/>
            <person name="Tapia R."/>
            <person name="Han C."/>
            <person name="Goodwin L."/>
            <person name="Chen A."/>
            <person name="Palaniappan K."/>
            <person name="Land M."/>
            <person name="Hauser L."/>
            <person name="Chang Y."/>
            <person name="Jeffries C."/>
            <person name="Brambilla E."/>
            <person name="Kopitz M."/>
            <person name="Rohde M."/>
            <person name="Goker M."/>
            <person name="Tindall B."/>
            <person name="Detter J."/>
            <person name="Woyke T."/>
            <person name="Bristow J."/>
            <person name="Eisen J."/>
            <person name="Markowitz V."/>
            <person name="Hugenholtz P."/>
            <person name="Klenk H."/>
            <person name="Kyrpides N."/>
        </authorList>
    </citation>
    <scope>NUCLEOTIDE SEQUENCE [LARGE SCALE GENOMIC DNA]</scope>
    <source>
        <strain evidence="5">ATCC 43766 / DSM 16922 / JCM 21250 / NBRC 16016 / NCTC 11634 / CL345/78</strain>
    </source>
</reference>
<dbReference type="AlphaFoldDB" id="F0P1P0"/>
<accession>F0P1P0</accession>
<dbReference type="PANTHER" id="PTHR42795:SF1">
    <property type="entry name" value="ALANINE DEHYDROGENASE"/>
    <property type="match status" value="1"/>
</dbReference>
<dbReference type="Proteomes" id="UP000008641">
    <property type="component" value="Chromosome"/>
</dbReference>
<evidence type="ECO:0000313" key="5">
    <source>
        <dbReference type="Proteomes" id="UP000008641"/>
    </source>
</evidence>
<dbReference type="SMART" id="SM01002">
    <property type="entry name" value="AlaDh_PNT_C"/>
    <property type="match status" value="1"/>
</dbReference>
<dbReference type="GO" id="GO:0005886">
    <property type="term" value="C:plasma membrane"/>
    <property type="evidence" value="ECO:0007669"/>
    <property type="project" value="TreeGrafter"/>
</dbReference>
<reference evidence="4 5" key="1">
    <citation type="journal article" date="2011" name="Stand. Genomic Sci.">
        <title>Complete genome sequence of Weeksella virosa type strain (9751).</title>
        <authorList>
            <person name="Lang E."/>
            <person name="Teshima H."/>
            <person name="Lucas S."/>
            <person name="Lapidus A."/>
            <person name="Hammon N."/>
            <person name="Deshpande S."/>
            <person name="Nolan M."/>
            <person name="Cheng J.F."/>
            <person name="Pitluck S."/>
            <person name="Liolios K."/>
            <person name="Pagani I."/>
            <person name="Mikhailova N."/>
            <person name="Ivanova N."/>
            <person name="Mavromatis K."/>
            <person name="Pati A."/>
            <person name="Tapia R."/>
            <person name="Han C."/>
            <person name="Goodwin L."/>
            <person name="Chen A."/>
            <person name="Palaniappan K."/>
            <person name="Land M."/>
            <person name="Hauser L."/>
            <person name="Chang Y.J."/>
            <person name="Jeffries C.D."/>
            <person name="Brambilla E.M."/>
            <person name="Kopitz M."/>
            <person name="Rohde M."/>
            <person name="Goker M."/>
            <person name="Tindall B.J."/>
            <person name="Detter J.C."/>
            <person name="Woyke T."/>
            <person name="Bristow J."/>
            <person name="Eisen J.A."/>
            <person name="Markowitz V."/>
            <person name="Hugenholtz P."/>
            <person name="Klenk H.P."/>
            <person name="Kyrpides N.C."/>
        </authorList>
    </citation>
    <scope>NUCLEOTIDE SEQUENCE [LARGE SCALE GENOMIC DNA]</scope>
    <source>
        <strain evidence="5">ATCC 43766 / DSM 16922 / JCM 21250 / NBRC 16016 / NCTC 11634 / CL345/78</strain>
    </source>
</reference>
<dbReference type="InterPro" id="IPR029752">
    <property type="entry name" value="D-isomer_DH_CS1"/>
</dbReference>
<dbReference type="EMBL" id="CP002455">
    <property type="protein sequence ID" value="ADX67668.1"/>
    <property type="molecule type" value="Genomic_DNA"/>
</dbReference>
<dbReference type="Gene3D" id="3.40.50.720">
    <property type="entry name" value="NAD(P)-binding Rossmann-like Domain"/>
    <property type="match status" value="2"/>
</dbReference>
<dbReference type="Pfam" id="PF05222">
    <property type="entry name" value="AlaDh_PNT_N"/>
    <property type="match status" value="1"/>
</dbReference>
<dbReference type="RefSeq" id="WP_013598058.1">
    <property type="nucleotide sequence ID" value="NC_015144.1"/>
</dbReference>
<proteinExistence type="predicted"/>
<dbReference type="InterPro" id="IPR007886">
    <property type="entry name" value="AlaDH/PNT_N"/>
</dbReference>
<organism evidence="4 5">
    <name type="scientific">Weeksella virosa (strain ATCC 43766 / DSM 16922 / JCM 21250 / CCUG 30538 / CDC 9751 / IAM 14551 / NBRC 16016 / NCTC 11634 / CL345/78)</name>
    <dbReference type="NCBI Taxonomy" id="865938"/>
    <lineage>
        <taxon>Bacteria</taxon>
        <taxon>Pseudomonadati</taxon>
        <taxon>Bacteroidota</taxon>
        <taxon>Flavobacteriia</taxon>
        <taxon>Flavobacteriales</taxon>
        <taxon>Weeksellaceae</taxon>
        <taxon>Weeksella</taxon>
    </lineage>
</organism>
<dbReference type="Pfam" id="PF01262">
    <property type="entry name" value="AlaDh_PNT_C"/>
    <property type="match status" value="1"/>
</dbReference>
<feature type="domain" description="Alanine dehydrogenase/pyridine nucleotide transhydrogenase N-terminal" evidence="3">
    <location>
        <begin position="5"/>
        <end position="132"/>
    </location>
</feature>
<dbReference type="GO" id="GO:0000286">
    <property type="term" value="F:alanine dehydrogenase activity"/>
    <property type="evidence" value="ECO:0007669"/>
    <property type="project" value="TreeGrafter"/>
</dbReference>
<dbReference type="GO" id="GO:0006524">
    <property type="term" value="P:alanine catabolic process"/>
    <property type="evidence" value="ECO:0007669"/>
    <property type="project" value="TreeGrafter"/>
</dbReference>
<dbReference type="HOGENOM" id="CLU_055768_1_0_10"/>
<evidence type="ECO:0000259" key="2">
    <source>
        <dbReference type="SMART" id="SM01002"/>
    </source>
</evidence>
<dbReference type="OrthoDB" id="9804592at2"/>
<dbReference type="PROSITE" id="PS00065">
    <property type="entry name" value="D_2_HYDROXYACID_DH_1"/>
    <property type="match status" value="1"/>
</dbReference>
<name>F0P1P0_WEEVC</name>
<dbReference type="SUPFAM" id="SSF52283">
    <property type="entry name" value="Formate/glycerate dehydrogenase catalytic domain-like"/>
    <property type="match status" value="1"/>
</dbReference>
<dbReference type="PANTHER" id="PTHR42795">
    <property type="entry name" value="ALANINE DEHYDROGENASE"/>
    <property type="match status" value="1"/>
</dbReference>
<evidence type="ECO:0000256" key="1">
    <source>
        <dbReference type="ARBA" id="ARBA00023002"/>
    </source>
</evidence>
<keyword evidence="1 4" id="KW-0560">Oxidoreductase</keyword>
<dbReference type="GO" id="GO:0047126">
    <property type="term" value="F:N5-(carboxyethyl)ornithine synthase activity"/>
    <property type="evidence" value="ECO:0007669"/>
    <property type="project" value="UniProtKB-EC"/>
</dbReference>
<dbReference type="InterPro" id="IPR036291">
    <property type="entry name" value="NAD(P)-bd_dom_sf"/>
</dbReference>
<dbReference type="InterPro" id="IPR007698">
    <property type="entry name" value="AlaDH/PNT_NAD(H)-bd"/>
</dbReference>
<dbReference type="eggNOG" id="COG0686">
    <property type="taxonomic scope" value="Bacteria"/>
</dbReference>
<feature type="domain" description="Alanine dehydrogenase/pyridine nucleotide transhydrogenase NAD(H)-binding" evidence="2">
    <location>
        <begin position="140"/>
        <end position="259"/>
    </location>
</feature>
<evidence type="ECO:0000313" key="4">
    <source>
        <dbReference type="EMBL" id="ADX67668.1"/>
    </source>
</evidence>
<dbReference type="SUPFAM" id="SSF51735">
    <property type="entry name" value="NAD(P)-binding Rossmann-fold domains"/>
    <property type="match status" value="1"/>
</dbReference>
<sequence>MKTVGFPISQKNNEKRRCLIPSDIAKIKHKKQIYIETGYGDVLGYSDEDYLQAGVNVVSQEEVLSKDIICDGKIGDAAYLPQLKNQTIYGWVHAVQNRDITDIMIDNSLTAYAWEDMFEDGRHTFWRNNEIAGEAAIMHAYTLYGVFPYDTKVAIIGRGNIGKGALKILTFMGADVTVYDRKTEKLFQKELEQYDVIVNCILWDTKRTDHIIYKQDLKRMKKGALIIDVSCDRNGGIETCIPTTMDNPTYEVDGIVHYAVDHTPSIFYKTISRSLSKEVAKTIDFLIEDNPTEVLKNALIVENGIVKDQRINDFQKR</sequence>
<dbReference type="InterPro" id="IPR046951">
    <property type="entry name" value="CEOS"/>
</dbReference>
<dbReference type="EC" id="1.5.1.24" evidence="4"/>
<gene>
    <name evidence="4" type="ordered locus">Weevi_0958</name>
</gene>